<reference evidence="1 2" key="1">
    <citation type="submission" date="2023-11" db="EMBL/GenBank/DDBJ databases">
        <authorList>
            <person name="Cook R."/>
            <person name="Crisci M."/>
            <person name="Pye H."/>
            <person name="Adriaenssens E."/>
            <person name="Santini J."/>
        </authorList>
    </citation>
    <scope>NUCLEOTIDE SEQUENCE [LARGE SCALE GENOMIC DNA]</scope>
    <source>
        <strain evidence="1">Lak_Megaphage_RVC_AP3_GC26</strain>
    </source>
</reference>
<accession>A0ABZ0Z0J3</accession>
<organism evidence="1 2">
    <name type="scientific">phage Lak_Megaphage_RVC_AP3_GC26</name>
    <dbReference type="NCBI Taxonomy" id="3109225"/>
    <lineage>
        <taxon>Viruses</taxon>
        <taxon>Duplodnaviria</taxon>
        <taxon>Heunggongvirae</taxon>
        <taxon>Uroviricota</taxon>
        <taxon>Caudoviricetes</taxon>
        <taxon>Caudoviricetes code 15 clade</taxon>
    </lineage>
</organism>
<dbReference type="SUPFAM" id="SSF52374">
    <property type="entry name" value="Nucleotidylyl transferase"/>
    <property type="match status" value="1"/>
</dbReference>
<proteinExistence type="predicted"/>
<name>A0ABZ0Z0J3_9CAUD</name>
<protein>
    <recommendedName>
        <fullName evidence="3">Cytidyltransferase-like domain-containing protein</fullName>
    </recommendedName>
</protein>
<evidence type="ECO:0008006" key="3">
    <source>
        <dbReference type="Google" id="ProtNLM"/>
    </source>
</evidence>
<keyword evidence="2" id="KW-1185">Reference proteome</keyword>
<evidence type="ECO:0000313" key="2">
    <source>
        <dbReference type="Proteomes" id="UP001348805"/>
    </source>
</evidence>
<dbReference type="EMBL" id="OR769219">
    <property type="protein sequence ID" value="WQJ51112.1"/>
    <property type="molecule type" value="Genomic_DNA"/>
</dbReference>
<dbReference type="Proteomes" id="UP001348805">
    <property type="component" value="Segment"/>
</dbReference>
<dbReference type="Gene3D" id="3.40.50.620">
    <property type="entry name" value="HUPs"/>
    <property type="match status" value="1"/>
</dbReference>
<sequence>MNKNILLFPGGFKPFHDGHLSILKSHIFNIDNVHIDEVRIYISSKNRDNITANSSLWFLNNIKDKLSELYNVNINVCISEYPAPIRKCYNDVGSSINDEKFCLVTSNKGNDIKRKNEFVQLYSENGKYYDSTKGVKTIYINANIEPVHYINREDEYNNECVSSTIIRHDIYNHNYDMFKTAYINMLSNNILNEKILKKYYENLIDLS</sequence>
<dbReference type="InterPro" id="IPR014729">
    <property type="entry name" value="Rossmann-like_a/b/a_fold"/>
</dbReference>
<evidence type="ECO:0000313" key="1">
    <source>
        <dbReference type="EMBL" id="WQJ51112.1"/>
    </source>
</evidence>